<sequence>MKRILYSGGTVVTGDQVADAILEYASELARQESSDTLQVPSINDAGVLVHTQLLLGPASQFIVEEVETSTEDPVDLELVEKIREKTGHLQAPRPVASSSTSDYPDLDEPTEVPDPPLA</sequence>
<name>A0A1T4XJK3_9MICO</name>
<dbReference type="RefSeq" id="WP_078713753.1">
    <property type="nucleotide sequence ID" value="NZ_FUYG01000003.1"/>
</dbReference>
<dbReference type="EMBL" id="FUYG01000003">
    <property type="protein sequence ID" value="SKA89749.1"/>
    <property type="molecule type" value="Genomic_DNA"/>
</dbReference>
<dbReference type="Proteomes" id="UP000189735">
    <property type="component" value="Unassembled WGS sequence"/>
</dbReference>
<proteinExistence type="predicted"/>
<feature type="region of interest" description="Disordered" evidence="1">
    <location>
        <begin position="85"/>
        <end position="118"/>
    </location>
</feature>
<evidence type="ECO:0000256" key="1">
    <source>
        <dbReference type="SAM" id="MobiDB-lite"/>
    </source>
</evidence>
<accession>A0A1T4XJK3</accession>
<reference evidence="3" key="1">
    <citation type="submission" date="2017-02" db="EMBL/GenBank/DDBJ databases">
        <authorList>
            <person name="Varghese N."/>
            <person name="Submissions S."/>
        </authorList>
    </citation>
    <scope>NUCLEOTIDE SEQUENCE [LARGE SCALE GENOMIC DNA]</scope>
    <source>
        <strain evidence="3">VKM Ac-2052</strain>
    </source>
</reference>
<evidence type="ECO:0000313" key="2">
    <source>
        <dbReference type="EMBL" id="SKA89749.1"/>
    </source>
</evidence>
<evidence type="ECO:0000313" key="3">
    <source>
        <dbReference type="Proteomes" id="UP000189735"/>
    </source>
</evidence>
<organism evidence="2 3">
    <name type="scientific">Agreia bicolorata</name>
    <dbReference type="NCBI Taxonomy" id="110935"/>
    <lineage>
        <taxon>Bacteria</taxon>
        <taxon>Bacillati</taxon>
        <taxon>Actinomycetota</taxon>
        <taxon>Actinomycetes</taxon>
        <taxon>Micrococcales</taxon>
        <taxon>Microbacteriaceae</taxon>
        <taxon>Agreia</taxon>
    </lineage>
</organism>
<gene>
    <name evidence="2" type="ORF">SAMN06295879_1221</name>
</gene>
<protein>
    <submittedName>
        <fullName evidence="2">Uncharacterized protein</fullName>
    </submittedName>
</protein>
<dbReference type="AlphaFoldDB" id="A0A1T4XJK3"/>